<dbReference type="InterPro" id="IPR007408">
    <property type="entry name" value="DUF460"/>
</dbReference>
<dbReference type="STRING" id="990316.MCON_1313"/>
<protein>
    <recommendedName>
        <fullName evidence="5">DUF460 domain-containing protein</fullName>
    </recommendedName>
</protein>
<dbReference type="PANTHER" id="PTHR40707">
    <property type="entry name" value="POSSIBLE NUCLEASE OF RNASE H FOLD, RUVC/YQGF FAMILY"/>
    <property type="match status" value="1"/>
</dbReference>
<feature type="coiled-coil region" evidence="1">
    <location>
        <begin position="420"/>
        <end position="468"/>
    </location>
</feature>
<dbReference type="GeneID" id="10460929"/>
<keyword evidence="4" id="KW-1185">Reference proteome</keyword>
<dbReference type="Pfam" id="PF04312">
    <property type="entry name" value="DUF460"/>
    <property type="match status" value="1"/>
</dbReference>
<organism evidence="3 4">
    <name type="scientific">Methanothrix soehngenii (strain ATCC 5969 / DSM 3671 / JCM 10134 / NBRC 103675 / OCM 69 / GP-6)</name>
    <name type="common">Methanosaeta concilii</name>
    <dbReference type="NCBI Taxonomy" id="990316"/>
    <lineage>
        <taxon>Archaea</taxon>
        <taxon>Methanobacteriati</taxon>
        <taxon>Methanobacteriota</taxon>
        <taxon>Stenosarchaea group</taxon>
        <taxon>Methanomicrobia</taxon>
        <taxon>Methanotrichales</taxon>
        <taxon>Methanotrichaceae</taxon>
        <taxon>Methanothrix</taxon>
    </lineage>
</organism>
<dbReference type="OrthoDB" id="15228at2157"/>
<evidence type="ECO:0000313" key="3">
    <source>
        <dbReference type="EMBL" id="AEB68003.1"/>
    </source>
</evidence>
<evidence type="ECO:0000256" key="1">
    <source>
        <dbReference type="SAM" id="Coils"/>
    </source>
</evidence>
<name>F4C0J2_METSG</name>
<proteinExistence type="predicted"/>
<feature type="compositionally biased region" description="Low complexity" evidence="2">
    <location>
        <begin position="396"/>
        <end position="414"/>
    </location>
</feature>
<dbReference type="Proteomes" id="UP000007807">
    <property type="component" value="Chromosome"/>
</dbReference>
<reference evidence="3 4" key="1">
    <citation type="journal article" date="2011" name="J. Bacteriol.">
        <title>Complete genome sequence of Methanosaeta concilii, a specialist in aceticlastic methanogenesis.</title>
        <authorList>
            <person name="Barber R.D."/>
            <person name="Zhang L."/>
            <person name="Harnack M."/>
            <person name="Olson M.V."/>
            <person name="Kaul R."/>
            <person name="Ingram-Smith C."/>
            <person name="Smith K.S."/>
        </authorList>
    </citation>
    <scope>NUCLEOTIDE SEQUENCE [LARGE SCALE GENOMIC DNA]</scope>
    <source>
        <strain evidence="4">ATCC 5969 / DSM 3671 / JCM 10134 / NBRC 103675 / OCM 69 / GP-6</strain>
    </source>
</reference>
<evidence type="ECO:0000313" key="4">
    <source>
        <dbReference type="Proteomes" id="UP000007807"/>
    </source>
</evidence>
<dbReference type="KEGG" id="mcj:MCON_1313"/>
<dbReference type="HOGENOM" id="CLU_027052_1_0_2"/>
<keyword evidence="1" id="KW-0175">Coiled coil</keyword>
<gene>
    <name evidence="3" type="ordered locus">MCON_1313</name>
</gene>
<dbReference type="AlphaFoldDB" id="F4C0J2"/>
<dbReference type="PANTHER" id="PTHR40707:SF1">
    <property type="entry name" value="DUF460 DOMAIN-CONTAINING PROTEIN"/>
    <property type="match status" value="1"/>
</dbReference>
<dbReference type="RefSeq" id="WP_013719052.1">
    <property type="nucleotide sequence ID" value="NC_015416.1"/>
</dbReference>
<evidence type="ECO:0008006" key="5">
    <source>
        <dbReference type="Google" id="ProtNLM"/>
    </source>
</evidence>
<dbReference type="EMBL" id="CP002565">
    <property type="protein sequence ID" value="AEB68003.1"/>
    <property type="molecule type" value="Genomic_DNA"/>
</dbReference>
<evidence type="ECO:0000256" key="2">
    <source>
        <dbReference type="SAM" id="MobiDB-lite"/>
    </source>
</evidence>
<feature type="region of interest" description="Disordered" evidence="2">
    <location>
        <begin position="389"/>
        <end position="414"/>
    </location>
</feature>
<accession>F4C0J2</accession>
<feature type="coiled-coil region" evidence="1">
    <location>
        <begin position="617"/>
        <end position="651"/>
    </location>
</feature>
<dbReference type="InParanoid" id="F4C0J2"/>
<sequence length="667" mass="74393">MSIFGVDIASGSPGSRRAPSYSLVVLEGDATALHHMISRHKLIRMIRERQPEIVAMDNVHELAQSHRDLINLLRRLPPSTKLVQVTGGDRPESLVRLARWNGITFDRTRPLEEAEASARLAARGVGAVVSAFEDKTLIKVSRRRSLGRGGWSQNRYTRKIHGAVMAMAREVEKQLREAGLEYSLRTVEGLGGFTRAEFVVEATRDKVHINPGYSVDAQLKVQSIERPALQYKPLLHRRGYIIVGLDPGTTTGIAALNLRGELVDLISSRAMSSSDVIEWIAARGRSLIVATDVSPTPGAVEKVKRAFNAVLFSPGADMAGEEKIALGREVGYKNDHERDALAAALSAFRKYKNKFIQVEKKAPAEVDPDEIKALVVRGYSIENAIAEFTHPPPAEGRPAAPAASGAPAPDPDTAGLRQHIQQLSEQVKTLRTYVDELRAQLAEKDADLQKAIERLDRLKDKTSREIKRDHEIRIRDKEIGRLRSILRSERKYTKKLKRTVAARKKAERIEEVKGLRRLKPVAAFSKEAVLAAAERYSLAEGDLVLLEDSSGGGKSTAEMFRERGVAAIVAEGEMAQAMQEYFLDLGLPVFTSSEIAVQRIDGLPFIQPEELEAARERWEVQQKARQARLEAEKLESLFQDYKVERMKEEKRKKRMKMAEKMGAEGYE</sequence>